<dbReference type="InterPro" id="IPR018247">
    <property type="entry name" value="EF_Hand_1_Ca_BS"/>
</dbReference>
<keyword evidence="3" id="KW-1185">Reference proteome</keyword>
<dbReference type="InterPro" id="IPR023294">
    <property type="entry name" value="Tachylectin2"/>
</dbReference>
<dbReference type="Gene3D" id="2.115.10.10">
    <property type="entry name" value="Tachylectin 2"/>
    <property type="match status" value="1"/>
</dbReference>
<proteinExistence type="predicted"/>
<dbReference type="PROSITE" id="PS00018">
    <property type="entry name" value="EF_HAND_1"/>
    <property type="match status" value="1"/>
</dbReference>
<reference evidence="2 3" key="1">
    <citation type="submission" date="2020-11" db="EMBL/GenBank/DDBJ databases">
        <title>A novel isolate from a Black sea contaminated sediment with potential to produce alkanes: Plantactinospora alkalitolerans sp. nov.</title>
        <authorList>
            <person name="Carro L."/>
            <person name="Veyisoglu A."/>
            <person name="Guven K."/>
            <person name="Schumann P."/>
            <person name="Klenk H.-P."/>
            <person name="Sahin N."/>
        </authorList>
    </citation>
    <scope>NUCLEOTIDE SEQUENCE [LARGE SCALE GENOMIC DNA]</scope>
    <source>
        <strain evidence="2 3">S1510</strain>
    </source>
</reference>
<feature type="domain" description="Tachylectin 2" evidence="1">
    <location>
        <begin position="398"/>
        <end position="533"/>
    </location>
</feature>
<evidence type="ECO:0000259" key="1">
    <source>
        <dbReference type="Pfam" id="PF14517"/>
    </source>
</evidence>
<organism evidence="2 3">
    <name type="scientific">Plantactinospora alkalitolerans</name>
    <dbReference type="NCBI Taxonomy" id="2789879"/>
    <lineage>
        <taxon>Bacteria</taxon>
        <taxon>Bacillati</taxon>
        <taxon>Actinomycetota</taxon>
        <taxon>Actinomycetes</taxon>
        <taxon>Micromonosporales</taxon>
        <taxon>Micromonosporaceae</taxon>
        <taxon>Plantactinospora</taxon>
    </lineage>
</organism>
<gene>
    <name evidence="2" type="ORF">I0C86_14265</name>
</gene>
<dbReference type="PANTHER" id="PTHR41775:SF1">
    <property type="entry name" value="PEPTIDASE M6-LIKE DOMAIN-CONTAINING PROTEIN"/>
    <property type="match status" value="1"/>
</dbReference>
<dbReference type="EMBL" id="JADPUN010000145">
    <property type="protein sequence ID" value="MBF9130113.1"/>
    <property type="molecule type" value="Genomic_DNA"/>
</dbReference>
<protein>
    <recommendedName>
        <fullName evidence="1">Tachylectin 2 domain-containing protein</fullName>
    </recommendedName>
</protein>
<dbReference type="Pfam" id="PF14517">
    <property type="entry name" value="Tachylectin"/>
    <property type="match status" value="1"/>
</dbReference>
<comment type="caution">
    <text evidence="2">The sequence shown here is derived from an EMBL/GenBank/DDBJ whole genome shotgun (WGS) entry which is preliminary data.</text>
</comment>
<sequence>MADTPSLESFGLGAITQLGHAARGGRPLLVVLGEYSNFPAFDTIHPPEYYERLSFGDPLPPFTTDNPVNPASLREYFRENSYGRFWFDRAAVVGPILLGEYANDPGPEARSAGILKRVAEVAPESFTACDQDRDGTIAFHELCVVLVENITGALPANRDNTPFTFTYQSPQGPAELTVRVHVAGAGPLTPFFQIAHELSHSLGTIDLYNTGQGNNLLTLMGAYPFFANDQGTVHLDIWHKLALGWAEPQRCPLAPGGTAVVREGANGAVLLWHDTRLADEYFLVEQRRGAAGGPPYDAAFPDDGVLIWRVRQGLGASVAHLGAPDLALGGSQVWQAGQTTPELTWSNGGPSGFSISLADDADGGLRITWNAIEKTRHLKLLYGGNGTTPVDSGLPLIGVFYGVTRDGNLEWNRYNGHGKPLDGAPSTQAWDVHTGNLIGRGWTHMRQVIGCGDGVIIAIHPNGDLHWYSYSGNGESDVTGALGWDPNSGNVIGNGWQNFRHVFVAPRAGRTMSRLQIFAVAQDGDLLWYSYSGNGEHDPSGSLGWHPHSGHRVGNGWQGFRHIHGSGNVFFAVHESGNLLWYSYSGQGEEDPSGVLGWHPNSGNPVGRGWQGMQHVFGGVTDVGGFGHVIFGVDAIGNLRWYRYSGHGESDVTGGQGWHPSSGTIIGANW</sequence>
<dbReference type="Proteomes" id="UP000638560">
    <property type="component" value="Unassembled WGS sequence"/>
</dbReference>
<accession>A0ABS0GV74</accession>
<name>A0ABS0GV74_9ACTN</name>
<evidence type="ECO:0000313" key="2">
    <source>
        <dbReference type="EMBL" id="MBF9130113.1"/>
    </source>
</evidence>
<evidence type="ECO:0000313" key="3">
    <source>
        <dbReference type="Proteomes" id="UP000638560"/>
    </source>
</evidence>
<dbReference type="RefSeq" id="WP_196201695.1">
    <property type="nucleotide sequence ID" value="NZ_JADPUN010000145.1"/>
</dbReference>
<dbReference type="PANTHER" id="PTHR41775">
    <property type="entry name" value="SECRETED PROTEIN-RELATED"/>
    <property type="match status" value="1"/>
</dbReference>